<proteinExistence type="predicted"/>
<gene>
    <name evidence="1" type="ORF">CR513_28350</name>
</gene>
<organism evidence="1 2">
    <name type="scientific">Mucuna pruriens</name>
    <name type="common">Velvet bean</name>
    <name type="synonym">Dolichos pruriens</name>
    <dbReference type="NCBI Taxonomy" id="157652"/>
    <lineage>
        <taxon>Eukaryota</taxon>
        <taxon>Viridiplantae</taxon>
        <taxon>Streptophyta</taxon>
        <taxon>Embryophyta</taxon>
        <taxon>Tracheophyta</taxon>
        <taxon>Spermatophyta</taxon>
        <taxon>Magnoliopsida</taxon>
        <taxon>eudicotyledons</taxon>
        <taxon>Gunneridae</taxon>
        <taxon>Pentapetalae</taxon>
        <taxon>rosids</taxon>
        <taxon>fabids</taxon>
        <taxon>Fabales</taxon>
        <taxon>Fabaceae</taxon>
        <taxon>Papilionoideae</taxon>
        <taxon>50 kb inversion clade</taxon>
        <taxon>NPAAA clade</taxon>
        <taxon>indigoferoid/millettioid clade</taxon>
        <taxon>Phaseoleae</taxon>
        <taxon>Mucuna</taxon>
    </lineage>
</organism>
<dbReference type="AlphaFoldDB" id="A0A371GH13"/>
<dbReference type="EMBL" id="QJKJ01005551">
    <property type="protein sequence ID" value="RDX89865.1"/>
    <property type="molecule type" value="Genomic_DNA"/>
</dbReference>
<dbReference type="Proteomes" id="UP000257109">
    <property type="component" value="Unassembled WGS sequence"/>
</dbReference>
<dbReference type="OrthoDB" id="1436587at2759"/>
<feature type="non-terminal residue" evidence="1">
    <location>
        <position position="1"/>
    </location>
</feature>
<name>A0A371GH13_MUCPR</name>
<keyword evidence="2" id="KW-1185">Reference proteome</keyword>
<reference evidence="1" key="1">
    <citation type="submission" date="2018-05" db="EMBL/GenBank/DDBJ databases">
        <title>Draft genome of Mucuna pruriens seed.</title>
        <authorList>
            <person name="Nnadi N.E."/>
            <person name="Vos R."/>
            <person name="Hasami M.H."/>
            <person name="Devisetty U.K."/>
            <person name="Aguiy J.C."/>
        </authorList>
    </citation>
    <scope>NUCLEOTIDE SEQUENCE [LARGE SCALE GENOMIC DNA]</scope>
    <source>
        <strain evidence="1">JCA_2017</strain>
    </source>
</reference>
<accession>A0A371GH13</accession>
<protein>
    <submittedName>
        <fullName evidence="1">Uncharacterized protein</fullName>
    </submittedName>
</protein>
<evidence type="ECO:0000313" key="1">
    <source>
        <dbReference type="EMBL" id="RDX89865.1"/>
    </source>
</evidence>
<comment type="caution">
    <text evidence="1">The sequence shown here is derived from an EMBL/GenBank/DDBJ whole genome shotgun (WGS) entry which is preliminary data.</text>
</comment>
<sequence length="97" mass="11053">MLLLQEFNLEIRDKKGVDNTIADHLSCIQGRADSMPIRDDFPNEQLLVSHGLLTYAISLSLPHSHQVHPKHIKQKLKVKQNIMYGTIPTFGEFAMTK</sequence>
<evidence type="ECO:0000313" key="2">
    <source>
        <dbReference type="Proteomes" id="UP000257109"/>
    </source>
</evidence>